<gene>
    <name evidence="1" type="ORF">NUW58_g9772</name>
</gene>
<comment type="caution">
    <text evidence="1">The sequence shown here is derived from an EMBL/GenBank/DDBJ whole genome shotgun (WGS) entry which is preliminary data.</text>
</comment>
<evidence type="ECO:0000313" key="2">
    <source>
        <dbReference type="Proteomes" id="UP001143856"/>
    </source>
</evidence>
<protein>
    <submittedName>
        <fullName evidence="1">Uncharacterized protein</fullName>
    </submittedName>
</protein>
<sequence length="500" mass="53980">MQHEEIEGEFVAGAPHQHMLNGLVGAPIDMFGIPLSAPATATVFDDTAQGFWDPGMSAMDIDFSIPVADSFHGTGHRPMDSIDWGKANEMFQETGVVPPKSQDVPLQKKERLLAPKPTPMPNVDTSMTEASVFAHSFHIPTDDPFTPLNPIGGVDPGLLLTRPPSSGMELAAFDPMAQPILMNSLPSPQLPPAPGNEPKRGQVRRSASTKEIGKAKKDERGPVSPPIASSSRPGLLRSASETRGRRPVSRSGTLPNLLPAARNGVSASSARSASQGSRTSGRTSPLKIHQRLSSLSSIPEHSGPRTRASVRFTIDSRGRARAETTVIVDDDQQTPSSRRRRREERRREWESSEDESSSTDDEPIIIPSRNSSFALPSSREPSYIRPSHTSQRSFSDQSTSSLGIYYPEPSSSQGDADSDAETVMNVAVNSNSGGNAMNELRKVRENRQKRAPALNTSISSAPFGGNTIIPPPSTDCGNQIRCVCNTTLSQINGDSYMVQW</sequence>
<evidence type="ECO:0000313" key="1">
    <source>
        <dbReference type="EMBL" id="KAJ2970185.1"/>
    </source>
</evidence>
<organism evidence="1 2">
    <name type="scientific">Xylaria curta</name>
    <dbReference type="NCBI Taxonomy" id="42375"/>
    <lineage>
        <taxon>Eukaryota</taxon>
        <taxon>Fungi</taxon>
        <taxon>Dikarya</taxon>
        <taxon>Ascomycota</taxon>
        <taxon>Pezizomycotina</taxon>
        <taxon>Sordariomycetes</taxon>
        <taxon>Xylariomycetidae</taxon>
        <taxon>Xylariales</taxon>
        <taxon>Xylariaceae</taxon>
        <taxon>Xylaria</taxon>
    </lineage>
</organism>
<keyword evidence="2" id="KW-1185">Reference proteome</keyword>
<proteinExistence type="predicted"/>
<name>A0ACC1MT77_9PEZI</name>
<dbReference type="EMBL" id="JAPDGR010003753">
    <property type="protein sequence ID" value="KAJ2970185.1"/>
    <property type="molecule type" value="Genomic_DNA"/>
</dbReference>
<reference evidence="1" key="1">
    <citation type="submission" date="2022-10" db="EMBL/GenBank/DDBJ databases">
        <title>Genome Sequence of Xylaria curta.</title>
        <authorList>
            <person name="Buettner E."/>
        </authorList>
    </citation>
    <scope>NUCLEOTIDE SEQUENCE</scope>
    <source>
        <strain evidence="1">Babe10</strain>
    </source>
</reference>
<accession>A0ACC1MT77</accession>
<dbReference type="Proteomes" id="UP001143856">
    <property type="component" value="Unassembled WGS sequence"/>
</dbReference>